<dbReference type="GO" id="GO:0003700">
    <property type="term" value="F:DNA-binding transcription factor activity"/>
    <property type="evidence" value="ECO:0007669"/>
    <property type="project" value="TreeGrafter"/>
</dbReference>
<dbReference type="CDD" id="cd01392">
    <property type="entry name" value="HTH_LacI"/>
    <property type="match status" value="1"/>
</dbReference>
<evidence type="ECO:0000259" key="4">
    <source>
        <dbReference type="PROSITE" id="PS50932"/>
    </source>
</evidence>
<dbReference type="InterPro" id="IPR046335">
    <property type="entry name" value="LacI/GalR-like_sensor"/>
</dbReference>
<proteinExistence type="predicted"/>
<evidence type="ECO:0000313" key="5">
    <source>
        <dbReference type="EMBL" id="XBX81735.1"/>
    </source>
</evidence>
<dbReference type="SMART" id="SM00354">
    <property type="entry name" value="HTH_LACI"/>
    <property type="match status" value="1"/>
</dbReference>
<organism evidence="5">
    <name type="scientific">Agromyces sp. G08B096</name>
    <dbReference type="NCBI Taxonomy" id="3156399"/>
    <lineage>
        <taxon>Bacteria</taxon>
        <taxon>Bacillati</taxon>
        <taxon>Actinomycetota</taxon>
        <taxon>Actinomycetes</taxon>
        <taxon>Micrococcales</taxon>
        <taxon>Microbacteriaceae</taxon>
        <taxon>Agromyces</taxon>
    </lineage>
</organism>
<keyword evidence="1" id="KW-0805">Transcription regulation</keyword>
<reference evidence="5" key="1">
    <citation type="submission" date="2024-05" db="EMBL/GenBank/DDBJ databases">
        <authorList>
            <person name="Yu L."/>
        </authorList>
    </citation>
    <scope>NUCLEOTIDE SEQUENCE</scope>
    <source>
        <strain evidence="5">G08B096</strain>
    </source>
</reference>
<keyword evidence="3" id="KW-0804">Transcription</keyword>
<dbReference type="RefSeq" id="WP_350347758.1">
    <property type="nucleotide sequence ID" value="NZ_CP158374.1"/>
</dbReference>
<dbReference type="CDD" id="cd01574">
    <property type="entry name" value="PBP1_LacI"/>
    <property type="match status" value="1"/>
</dbReference>
<feature type="domain" description="HTH lacI-type" evidence="4">
    <location>
        <begin position="23"/>
        <end position="77"/>
    </location>
</feature>
<dbReference type="Gene3D" id="3.40.50.2300">
    <property type="match status" value="2"/>
</dbReference>
<dbReference type="PROSITE" id="PS50932">
    <property type="entry name" value="HTH_LACI_2"/>
    <property type="match status" value="1"/>
</dbReference>
<dbReference type="SUPFAM" id="SSF47413">
    <property type="entry name" value="lambda repressor-like DNA-binding domains"/>
    <property type="match status" value="1"/>
</dbReference>
<dbReference type="AlphaFoldDB" id="A0AAU7W705"/>
<dbReference type="SUPFAM" id="SSF53822">
    <property type="entry name" value="Periplasmic binding protein-like I"/>
    <property type="match status" value="1"/>
</dbReference>
<dbReference type="PANTHER" id="PTHR30146">
    <property type="entry name" value="LACI-RELATED TRANSCRIPTIONAL REPRESSOR"/>
    <property type="match status" value="1"/>
</dbReference>
<name>A0AAU7W705_9MICO</name>
<dbReference type="PROSITE" id="PS00356">
    <property type="entry name" value="HTH_LACI_1"/>
    <property type="match status" value="1"/>
</dbReference>
<evidence type="ECO:0000256" key="3">
    <source>
        <dbReference type="ARBA" id="ARBA00023163"/>
    </source>
</evidence>
<keyword evidence="2 5" id="KW-0238">DNA-binding</keyword>
<dbReference type="PRINTS" id="PR00036">
    <property type="entry name" value="HTHLACI"/>
</dbReference>
<dbReference type="InterPro" id="IPR000843">
    <property type="entry name" value="HTH_LacI"/>
</dbReference>
<dbReference type="GO" id="GO:0000976">
    <property type="term" value="F:transcription cis-regulatory region binding"/>
    <property type="evidence" value="ECO:0007669"/>
    <property type="project" value="TreeGrafter"/>
</dbReference>
<dbReference type="Pfam" id="PF00356">
    <property type="entry name" value="LacI"/>
    <property type="match status" value="1"/>
</dbReference>
<gene>
    <name evidence="5" type="ORF">ABIQ69_14085</name>
</gene>
<sequence length="352" mass="36945">MTETDATSRADAAAGASVSSSVPTMFDVARRAGVSHMTVSRVLNRRSGVAEATRQRVEQAIAELNYAPSPTARAMANRRSGQIGLIQAGRPDYGPSSAALGFNEAARAGGYTVSQVSMRAVDAEPLTQAVHRLVLQRVEAIVVISGEREAVEIFRGIDAGLPIVAVASEEEPGLHRVSMDQYAGAVAATEHLIALGHREIRHVTGPADSMDAAERRRGWADVLRRHGLPASQALPGDWLPGSGYAAGRALLADEQATAVFVGNDQMSLGLLAACREAGVAVPERLSVIGFDDIPEAAFFAPPLTTMRQDFDRLGRDIMAAVLAALDGAPADAVRPALVPELVVRASTAPPHG</sequence>
<dbReference type="Pfam" id="PF13377">
    <property type="entry name" value="Peripla_BP_3"/>
    <property type="match status" value="1"/>
</dbReference>
<dbReference type="InterPro" id="IPR010982">
    <property type="entry name" value="Lambda_DNA-bd_dom_sf"/>
</dbReference>
<dbReference type="Gene3D" id="1.10.260.40">
    <property type="entry name" value="lambda repressor-like DNA-binding domains"/>
    <property type="match status" value="1"/>
</dbReference>
<accession>A0AAU7W705</accession>
<protein>
    <submittedName>
        <fullName evidence="5">LacI family DNA-binding transcriptional regulator</fullName>
    </submittedName>
</protein>
<evidence type="ECO:0000256" key="2">
    <source>
        <dbReference type="ARBA" id="ARBA00023125"/>
    </source>
</evidence>
<dbReference type="PANTHER" id="PTHR30146:SF153">
    <property type="entry name" value="LACTOSE OPERON REPRESSOR"/>
    <property type="match status" value="1"/>
</dbReference>
<dbReference type="InterPro" id="IPR028082">
    <property type="entry name" value="Peripla_BP_I"/>
</dbReference>
<evidence type="ECO:0000256" key="1">
    <source>
        <dbReference type="ARBA" id="ARBA00023015"/>
    </source>
</evidence>
<dbReference type="EMBL" id="CP158374">
    <property type="protein sequence ID" value="XBX81735.1"/>
    <property type="molecule type" value="Genomic_DNA"/>
</dbReference>